<evidence type="ECO:0000313" key="1">
    <source>
        <dbReference type="EMBL" id="KAL3855523.1"/>
    </source>
</evidence>
<comment type="caution">
    <text evidence="1">The sequence shown here is derived from an EMBL/GenBank/DDBJ whole genome shotgun (WGS) entry which is preliminary data.</text>
</comment>
<dbReference type="InterPro" id="IPR036691">
    <property type="entry name" value="Endo/exonu/phosph_ase_sf"/>
</dbReference>
<evidence type="ECO:0008006" key="3">
    <source>
        <dbReference type="Google" id="ProtNLM"/>
    </source>
</evidence>
<dbReference type="SUPFAM" id="SSF56219">
    <property type="entry name" value="DNase I-like"/>
    <property type="match status" value="1"/>
</dbReference>
<gene>
    <name evidence="1" type="ORF">ACJMK2_014730</name>
</gene>
<reference evidence="1 2" key="1">
    <citation type="submission" date="2024-11" db="EMBL/GenBank/DDBJ databases">
        <title>Chromosome-level genome assembly of the freshwater bivalve Anodonta woodiana.</title>
        <authorList>
            <person name="Chen X."/>
        </authorList>
    </citation>
    <scope>NUCLEOTIDE SEQUENCE [LARGE SCALE GENOMIC DNA]</scope>
    <source>
        <strain evidence="1">MN2024</strain>
        <tissue evidence="1">Gills</tissue>
    </source>
</reference>
<proteinExistence type="predicted"/>
<protein>
    <recommendedName>
        <fullName evidence="3">Endonuclease/exonuclease/phosphatase domain-containing protein</fullName>
    </recommendedName>
</protein>
<dbReference type="EMBL" id="JBJQND010000014">
    <property type="protein sequence ID" value="KAL3855523.1"/>
    <property type="molecule type" value="Genomic_DNA"/>
</dbReference>
<evidence type="ECO:0000313" key="2">
    <source>
        <dbReference type="Proteomes" id="UP001634394"/>
    </source>
</evidence>
<keyword evidence="2" id="KW-1185">Reference proteome</keyword>
<dbReference type="Gene3D" id="3.60.10.10">
    <property type="entry name" value="Endonuclease/exonuclease/phosphatase"/>
    <property type="match status" value="1"/>
</dbReference>
<name>A0ABD3V4M7_SINWO</name>
<sequence length="149" mass="16389">MGKSTKSKLLIWQWNSRGLISNKSELQIKILHSKIKPDILCIQETFLTADSKHIPNIKGYSVREFLNIENGQKGGGLAIFINDLLPNTTFGENSHSQKDPKVSSSQNPVEHQSVIITAGSFSFSIFNIYDPGKPQPAAATNYNNLGCNG</sequence>
<accession>A0ABD3V4M7</accession>
<dbReference type="Proteomes" id="UP001634394">
    <property type="component" value="Unassembled WGS sequence"/>
</dbReference>
<organism evidence="1 2">
    <name type="scientific">Sinanodonta woodiana</name>
    <name type="common">Chinese pond mussel</name>
    <name type="synonym">Anodonta woodiana</name>
    <dbReference type="NCBI Taxonomy" id="1069815"/>
    <lineage>
        <taxon>Eukaryota</taxon>
        <taxon>Metazoa</taxon>
        <taxon>Spiralia</taxon>
        <taxon>Lophotrochozoa</taxon>
        <taxon>Mollusca</taxon>
        <taxon>Bivalvia</taxon>
        <taxon>Autobranchia</taxon>
        <taxon>Heteroconchia</taxon>
        <taxon>Palaeoheterodonta</taxon>
        <taxon>Unionida</taxon>
        <taxon>Unionoidea</taxon>
        <taxon>Unionidae</taxon>
        <taxon>Unioninae</taxon>
        <taxon>Sinanodonta</taxon>
    </lineage>
</organism>
<dbReference type="AlphaFoldDB" id="A0ABD3V4M7"/>